<evidence type="ECO:0000256" key="3">
    <source>
        <dbReference type="ARBA" id="ARBA00022912"/>
    </source>
</evidence>
<dbReference type="SMART" id="SM00252">
    <property type="entry name" value="SH2"/>
    <property type="match status" value="1"/>
</dbReference>
<feature type="region of interest" description="Disordered" evidence="6">
    <location>
        <begin position="199"/>
        <end position="221"/>
    </location>
</feature>
<proteinExistence type="inferred from homology"/>
<keyword evidence="3" id="KW-0904">Protein phosphatase</keyword>
<feature type="domain" description="SH2" evidence="7">
    <location>
        <begin position="603"/>
        <end position="707"/>
    </location>
</feature>
<evidence type="ECO:0000256" key="6">
    <source>
        <dbReference type="SAM" id="MobiDB-lite"/>
    </source>
</evidence>
<evidence type="ECO:0000256" key="1">
    <source>
        <dbReference type="ARBA" id="ARBA00007881"/>
    </source>
</evidence>
<keyword evidence="4 5" id="KW-0727">SH2 domain</keyword>
<dbReference type="Pfam" id="PF00017">
    <property type="entry name" value="SH2"/>
    <property type="match status" value="1"/>
</dbReference>
<dbReference type="SMART" id="SM00462">
    <property type="entry name" value="PTB"/>
    <property type="match status" value="1"/>
</dbReference>
<evidence type="ECO:0000256" key="5">
    <source>
        <dbReference type="PROSITE-ProRule" id="PRU00191"/>
    </source>
</evidence>
<dbReference type="PROSITE" id="PS50001">
    <property type="entry name" value="SH2"/>
    <property type="match status" value="1"/>
</dbReference>
<protein>
    <submittedName>
        <fullName evidence="8">Phosphotyrosine-binding domain-containing protein</fullName>
    </submittedName>
</protein>
<dbReference type="GO" id="GO:0004721">
    <property type="term" value="F:phosphoprotein phosphatase activity"/>
    <property type="evidence" value="ECO:0007669"/>
    <property type="project" value="UniProtKB-KW"/>
</dbReference>
<feature type="compositionally biased region" description="Basic and acidic residues" evidence="6">
    <location>
        <begin position="95"/>
        <end position="110"/>
    </location>
</feature>
<accession>A0AAD4N9U5</accession>
<evidence type="ECO:0000313" key="8">
    <source>
        <dbReference type="EMBL" id="KAI1717394.1"/>
    </source>
</evidence>
<dbReference type="PANTHER" id="PTHR45734:SF10">
    <property type="entry name" value="BLISTERY, ISOFORM A"/>
    <property type="match status" value="1"/>
</dbReference>
<feature type="compositionally biased region" description="Polar residues" evidence="6">
    <location>
        <begin position="507"/>
        <end position="521"/>
    </location>
</feature>
<dbReference type="InterPro" id="IPR006020">
    <property type="entry name" value="PTB/PI_dom"/>
</dbReference>
<dbReference type="AlphaFoldDB" id="A0AAD4N9U5"/>
<dbReference type="InterPro" id="IPR000980">
    <property type="entry name" value="SH2"/>
</dbReference>
<feature type="compositionally biased region" description="Basic and acidic residues" evidence="6">
    <location>
        <begin position="411"/>
        <end position="430"/>
    </location>
</feature>
<comment type="similarity">
    <text evidence="1">Belongs to the PTEN phosphatase protein family.</text>
</comment>
<dbReference type="InterPro" id="IPR036860">
    <property type="entry name" value="SH2_dom_sf"/>
</dbReference>
<dbReference type="Gene3D" id="3.30.505.10">
    <property type="entry name" value="SH2 domain"/>
    <property type="match status" value="1"/>
</dbReference>
<feature type="compositionally biased region" description="Polar residues" evidence="6">
    <location>
        <begin position="432"/>
        <end position="450"/>
    </location>
</feature>
<reference evidence="8" key="1">
    <citation type="submission" date="2022-01" db="EMBL/GenBank/DDBJ databases">
        <title>Genome Sequence Resource for Two Populations of Ditylenchus destructor, the Migratory Endoparasitic Phytonematode.</title>
        <authorList>
            <person name="Zhang H."/>
            <person name="Lin R."/>
            <person name="Xie B."/>
        </authorList>
    </citation>
    <scope>NUCLEOTIDE SEQUENCE</scope>
    <source>
        <strain evidence="8">BazhouSP</strain>
    </source>
</reference>
<evidence type="ECO:0000313" key="9">
    <source>
        <dbReference type="Proteomes" id="UP001201812"/>
    </source>
</evidence>
<dbReference type="Pfam" id="PF08416">
    <property type="entry name" value="PTB"/>
    <property type="match status" value="1"/>
</dbReference>
<feature type="region of interest" description="Disordered" evidence="6">
    <location>
        <begin position="77"/>
        <end position="110"/>
    </location>
</feature>
<keyword evidence="2" id="KW-0378">Hydrolase</keyword>
<evidence type="ECO:0000259" key="7">
    <source>
        <dbReference type="PROSITE" id="PS50001"/>
    </source>
</evidence>
<dbReference type="PANTHER" id="PTHR45734">
    <property type="entry name" value="TENSIN"/>
    <property type="match status" value="1"/>
</dbReference>
<dbReference type="Proteomes" id="UP001201812">
    <property type="component" value="Unassembled WGS sequence"/>
</dbReference>
<dbReference type="Gene3D" id="2.30.29.30">
    <property type="entry name" value="Pleckstrin-homology domain (PH domain)/Phosphotyrosine-binding domain (PTB)"/>
    <property type="match status" value="1"/>
</dbReference>
<dbReference type="SUPFAM" id="SSF50729">
    <property type="entry name" value="PH domain-like"/>
    <property type="match status" value="1"/>
</dbReference>
<dbReference type="InterPro" id="IPR051484">
    <property type="entry name" value="Tensin_PTEN_phosphatase"/>
</dbReference>
<feature type="region of interest" description="Disordered" evidence="6">
    <location>
        <begin position="507"/>
        <end position="563"/>
    </location>
</feature>
<comment type="caution">
    <text evidence="8">The sequence shown here is derived from an EMBL/GenBank/DDBJ whole genome shotgun (WGS) entry which is preliminary data.</text>
</comment>
<feature type="compositionally biased region" description="Polar residues" evidence="6">
    <location>
        <begin position="458"/>
        <end position="469"/>
    </location>
</feature>
<feature type="compositionally biased region" description="Polar residues" evidence="6">
    <location>
        <begin position="77"/>
        <end position="94"/>
    </location>
</feature>
<feature type="compositionally biased region" description="Polar residues" evidence="6">
    <location>
        <begin position="534"/>
        <end position="547"/>
    </location>
</feature>
<dbReference type="CDD" id="cd01213">
    <property type="entry name" value="PTB_tensin"/>
    <property type="match status" value="1"/>
</dbReference>
<keyword evidence="9" id="KW-1185">Reference proteome</keyword>
<sequence length="887" mass="98090">MTSRQQPVSVIGGIQQTGEIVVSDIRFVPCSIAHIDEDDNSVIPAENAAKFEQNEENDRVIEDAIKVVEVSRSEVPQSKIQNYQGPTVTENNPDSQHKEDSTSQSTRKDESLQPVVLVFHGLTTKGIGIFGGVSVVPSQETVVIQESALQEAYPKPETEKHDNKLRIEDSPIPHIDDDAEEVNEQVGRPTVPIHTFEKPADSQVKGGAKSVNMSRDGRQDSQEVVSSQIDTFSENLAQNITETAVRDSKSTEKPQAKVTNNEMRRQYFLEGQKENGEGRAPEMTKNAQIPANGTAIIERAQPESYINVTEPVKPEEISKQIPAVNANLDHKPQFGTRVYISQQSSEDSSNSVQIQENPPAESLVWAHRDEGRPIENKGTTQENFSEAPKDSFPVVEVPKQTPKDSFPVIRIQERRSDEEKENQRNVRDIWIHQSTSQQPQHTVTVQQNASRDTENSLKNDSFPSTSGRNADQKLLNGLQNGTKHQTFIENNEREFDGLNVQITQKSSTLQFPASGTASPVSSDMPPSERKSPTRFDTLNNRTISPTQRRPLLTADQRSEASLSPRTLSRINHLNVIIESNNEKDGAEVIHHHPIFVKDTSKYWYKPAISREDAINMLKTKPAGTFVVRDSNSFPGAFGLALKVAHPPAGVAVGDGTELVRHFLIEPSPKGVKLKGCANEPVFGTLAALVYQHSITPLALPCKLILPDYDPAVAPEHLNSNQALLERGAACNVTYLFSVGTESLTGPEALRRSAAYSIDLLKRGEMAAVPVHFKVSAQGITLTDNTRTLFFRRHFPANSITYAGIDPESRLFDNNNVAQLPPTYVRQAPMFGFVARKFNSGPAGGENYCHVFAELDPDQPASAVVRFITNVMMPQAQAKLQQQHKHQV</sequence>
<dbReference type="GO" id="GO:0005925">
    <property type="term" value="C:focal adhesion"/>
    <property type="evidence" value="ECO:0007669"/>
    <property type="project" value="TreeGrafter"/>
</dbReference>
<organism evidence="8 9">
    <name type="scientific">Ditylenchus destructor</name>
    <dbReference type="NCBI Taxonomy" id="166010"/>
    <lineage>
        <taxon>Eukaryota</taxon>
        <taxon>Metazoa</taxon>
        <taxon>Ecdysozoa</taxon>
        <taxon>Nematoda</taxon>
        <taxon>Chromadorea</taxon>
        <taxon>Rhabditida</taxon>
        <taxon>Tylenchina</taxon>
        <taxon>Tylenchomorpha</taxon>
        <taxon>Sphaerularioidea</taxon>
        <taxon>Anguinidae</taxon>
        <taxon>Anguininae</taxon>
        <taxon>Ditylenchus</taxon>
    </lineage>
</organism>
<feature type="region of interest" description="Disordered" evidence="6">
    <location>
        <begin position="373"/>
        <end position="472"/>
    </location>
</feature>
<dbReference type="SUPFAM" id="SSF55550">
    <property type="entry name" value="SH2 domain"/>
    <property type="match status" value="1"/>
</dbReference>
<gene>
    <name evidence="8" type="ORF">DdX_07140</name>
</gene>
<dbReference type="InterPro" id="IPR035012">
    <property type="entry name" value="Tensin-like_SH2"/>
</dbReference>
<dbReference type="CDD" id="cd09927">
    <property type="entry name" value="SH2_Tensin_like"/>
    <property type="match status" value="1"/>
</dbReference>
<dbReference type="InterPro" id="IPR033929">
    <property type="entry name" value="Tensin_PTB"/>
</dbReference>
<dbReference type="EMBL" id="JAKKPZ010000009">
    <property type="protein sequence ID" value="KAI1717394.1"/>
    <property type="molecule type" value="Genomic_DNA"/>
</dbReference>
<dbReference type="InterPro" id="IPR011993">
    <property type="entry name" value="PH-like_dom_sf"/>
</dbReference>
<dbReference type="InterPro" id="IPR013625">
    <property type="entry name" value="PTB"/>
</dbReference>
<evidence type="ECO:0000256" key="4">
    <source>
        <dbReference type="ARBA" id="ARBA00022999"/>
    </source>
</evidence>
<evidence type="ECO:0000256" key="2">
    <source>
        <dbReference type="ARBA" id="ARBA00022801"/>
    </source>
</evidence>
<name>A0AAD4N9U5_9BILA</name>